<organism evidence="2 3">
    <name type="scientific">Candidatus Nomurabacteria bacterium RIFCSPHIGHO2_01_FULL_39_10</name>
    <dbReference type="NCBI Taxonomy" id="1801733"/>
    <lineage>
        <taxon>Bacteria</taxon>
        <taxon>Candidatus Nomuraibacteriota</taxon>
    </lineage>
</organism>
<reference evidence="2 3" key="1">
    <citation type="journal article" date="2016" name="Nat. Commun.">
        <title>Thousands of microbial genomes shed light on interconnected biogeochemical processes in an aquifer system.</title>
        <authorList>
            <person name="Anantharaman K."/>
            <person name="Brown C.T."/>
            <person name="Hug L.A."/>
            <person name="Sharon I."/>
            <person name="Castelle C.J."/>
            <person name="Probst A.J."/>
            <person name="Thomas B.C."/>
            <person name="Singh A."/>
            <person name="Wilkins M.J."/>
            <person name="Karaoz U."/>
            <person name="Brodie E.L."/>
            <person name="Williams K.H."/>
            <person name="Hubbard S.S."/>
            <person name="Banfield J.F."/>
        </authorList>
    </citation>
    <scope>NUCLEOTIDE SEQUENCE [LARGE SCALE GENOMIC DNA]</scope>
</reference>
<dbReference type="AlphaFoldDB" id="A0A1F6V3R3"/>
<dbReference type="InterPro" id="IPR029058">
    <property type="entry name" value="AB_hydrolase_fold"/>
</dbReference>
<gene>
    <name evidence="2" type="ORF">A2642_00895</name>
</gene>
<dbReference type="EMBL" id="MFTJ01000056">
    <property type="protein sequence ID" value="OGI64258.1"/>
    <property type="molecule type" value="Genomic_DNA"/>
</dbReference>
<evidence type="ECO:0000313" key="3">
    <source>
        <dbReference type="Proteomes" id="UP000178700"/>
    </source>
</evidence>
<dbReference type="PANTHER" id="PTHR43798">
    <property type="entry name" value="MONOACYLGLYCEROL LIPASE"/>
    <property type="match status" value="1"/>
</dbReference>
<proteinExistence type="predicted"/>
<feature type="domain" description="AB hydrolase-1" evidence="1">
    <location>
        <begin position="22"/>
        <end position="250"/>
    </location>
</feature>
<accession>A0A1F6V3R3</accession>
<sequence length="270" mass="31282">MQEYLFNNEIYYRTNEFKSGRPTLVFVHGLSGSSSAWLPYEKIFENKYNLLTFDIRGHGKSKKFPNYSDYEIKNFANDLHELAAHLNIRKFVLISHSFASLIAAEYIKLYQENIRAVIFLSPIFDLEKTFLSKIGRFILKLSKIFDWLPFAPKPGHHIDYVKFPNSTDWSLKRCYADVSNTTLRAYSYCLKHSLQPEQEYLLEKIKVPTLIVHGTKDTMSPAKNSIAISKKITNSKLVLFDNADHIVVLNNIKEVSDAIESFIENKNLLE</sequence>
<dbReference type="Gene3D" id="3.40.50.1820">
    <property type="entry name" value="alpha/beta hydrolase"/>
    <property type="match status" value="1"/>
</dbReference>
<dbReference type="InterPro" id="IPR050266">
    <property type="entry name" value="AB_hydrolase_sf"/>
</dbReference>
<name>A0A1F6V3R3_9BACT</name>
<evidence type="ECO:0000313" key="2">
    <source>
        <dbReference type="EMBL" id="OGI64258.1"/>
    </source>
</evidence>
<evidence type="ECO:0000259" key="1">
    <source>
        <dbReference type="Pfam" id="PF00561"/>
    </source>
</evidence>
<comment type="caution">
    <text evidence="2">The sequence shown here is derived from an EMBL/GenBank/DDBJ whole genome shotgun (WGS) entry which is preliminary data.</text>
</comment>
<protein>
    <recommendedName>
        <fullName evidence="1">AB hydrolase-1 domain-containing protein</fullName>
    </recommendedName>
</protein>
<dbReference type="SUPFAM" id="SSF53474">
    <property type="entry name" value="alpha/beta-Hydrolases"/>
    <property type="match status" value="1"/>
</dbReference>
<dbReference type="Pfam" id="PF00561">
    <property type="entry name" value="Abhydrolase_1"/>
    <property type="match status" value="1"/>
</dbReference>
<dbReference type="Proteomes" id="UP000178700">
    <property type="component" value="Unassembled WGS sequence"/>
</dbReference>
<dbReference type="InterPro" id="IPR000073">
    <property type="entry name" value="AB_hydrolase_1"/>
</dbReference>